<organism evidence="2 3">
    <name type="scientific">Favolaschia claudopus</name>
    <dbReference type="NCBI Taxonomy" id="2862362"/>
    <lineage>
        <taxon>Eukaryota</taxon>
        <taxon>Fungi</taxon>
        <taxon>Dikarya</taxon>
        <taxon>Basidiomycota</taxon>
        <taxon>Agaricomycotina</taxon>
        <taxon>Agaricomycetes</taxon>
        <taxon>Agaricomycetidae</taxon>
        <taxon>Agaricales</taxon>
        <taxon>Marasmiineae</taxon>
        <taxon>Mycenaceae</taxon>
        <taxon>Favolaschia</taxon>
    </lineage>
</organism>
<feature type="region of interest" description="Disordered" evidence="1">
    <location>
        <begin position="1"/>
        <end position="28"/>
    </location>
</feature>
<accession>A0AAW0B329</accession>
<dbReference type="Proteomes" id="UP001362999">
    <property type="component" value="Unassembled WGS sequence"/>
</dbReference>
<evidence type="ECO:0000256" key="1">
    <source>
        <dbReference type="SAM" id="MobiDB-lite"/>
    </source>
</evidence>
<name>A0AAW0B329_9AGAR</name>
<keyword evidence="3" id="KW-1185">Reference proteome</keyword>
<proteinExistence type="predicted"/>
<gene>
    <name evidence="2" type="ORF">R3P38DRAFT_3198592</name>
</gene>
<reference evidence="2 3" key="1">
    <citation type="journal article" date="2024" name="J Genomics">
        <title>Draft genome sequencing and assembly of Favolaschia claudopus CIRM-BRFM 2984 isolated from oak limbs.</title>
        <authorList>
            <person name="Navarro D."/>
            <person name="Drula E."/>
            <person name="Chaduli D."/>
            <person name="Cazenave R."/>
            <person name="Ahrendt S."/>
            <person name="Wang J."/>
            <person name="Lipzen A."/>
            <person name="Daum C."/>
            <person name="Barry K."/>
            <person name="Grigoriev I.V."/>
            <person name="Favel A."/>
            <person name="Rosso M.N."/>
            <person name="Martin F."/>
        </authorList>
    </citation>
    <scope>NUCLEOTIDE SEQUENCE [LARGE SCALE GENOMIC DNA]</scope>
    <source>
        <strain evidence="2 3">CIRM-BRFM 2984</strain>
    </source>
</reference>
<dbReference type="AlphaFoldDB" id="A0AAW0B329"/>
<evidence type="ECO:0000313" key="3">
    <source>
        <dbReference type="Proteomes" id="UP001362999"/>
    </source>
</evidence>
<sequence>MTDARPPVKRRAPTNKRPLLRGAQRPNDQYVFNSSVADFITPPVDAPITTTVERPTADRRRVQSEIISIEPPSPVKRARIQAAAPPEPPSLDDFDPEFEPQGTNGELYDMDLGLHHPPVSSVFHLTAPILRTRVSTFDLARPHSAASNEKQSQPKYHLAKKLSGLNLKIGLNAIIAPCNGGGMLSGFALPRDWRPRLVDDSSDVGFPHGSHIVYRFRCTSCAPSHYSILNLPVLPPFLFTAQSRTNLITNKTIEGTVPPYLFLPFPHPLLVFPPM</sequence>
<protein>
    <submittedName>
        <fullName evidence="2">Uncharacterized protein</fullName>
    </submittedName>
</protein>
<comment type="caution">
    <text evidence="2">The sequence shown here is derived from an EMBL/GenBank/DDBJ whole genome shotgun (WGS) entry which is preliminary data.</text>
</comment>
<feature type="region of interest" description="Disordered" evidence="1">
    <location>
        <begin position="40"/>
        <end position="59"/>
    </location>
</feature>
<evidence type="ECO:0000313" key="2">
    <source>
        <dbReference type="EMBL" id="KAK7020035.1"/>
    </source>
</evidence>
<dbReference type="EMBL" id="JAWWNJ010000042">
    <property type="protein sequence ID" value="KAK7020035.1"/>
    <property type="molecule type" value="Genomic_DNA"/>
</dbReference>